<dbReference type="AlphaFoldDB" id="A0A2B5X376"/>
<sequence>MSQVTMAVSKNAFRKIFFSYRDNFKQIIEPTSVNINTPVGKVTLTLSGIVKLENGNFELLNDRIRMSELDIAFEKLILKIDIDFNKICVGGGCLIPNLGDGCAVPNPIPETCIFDNNPDVSLELDLAPFIRSEVSIDGIFEQSREEGTPSKWKVTILPDIPDIDVFDIADTVGDILKKDLIKAIEDLIPGGGEIKKLIMNIIGGASDLLIKVLDAGDDLTEWLKQTLLTKFQLVKMLLEYIEEKFDTNFHQKFLEINDPSEIMKEEEVEWEDGTKVVLPPVFLPIKNFRFEVNSEEMIIVFDVNN</sequence>
<comment type="caution">
    <text evidence="1">The sequence shown here is derived from an EMBL/GenBank/DDBJ whole genome shotgun (WGS) entry which is preliminary data.</text>
</comment>
<evidence type="ECO:0000313" key="2">
    <source>
        <dbReference type="Proteomes" id="UP000220621"/>
    </source>
</evidence>
<proteinExistence type="predicted"/>
<evidence type="ECO:0000313" key="1">
    <source>
        <dbReference type="EMBL" id="PEM50737.1"/>
    </source>
</evidence>
<protein>
    <submittedName>
        <fullName evidence="1">Uncharacterized protein</fullName>
    </submittedName>
</protein>
<accession>A0A2B5X376</accession>
<gene>
    <name evidence="1" type="ORF">CN611_22550</name>
</gene>
<name>A0A2B5X376_9BACI</name>
<reference evidence="1 2" key="1">
    <citation type="submission" date="2017-09" db="EMBL/GenBank/DDBJ databases">
        <title>Large-scale bioinformatics analysis of Bacillus genomes uncovers conserved roles of natural products in bacterial physiology.</title>
        <authorList>
            <consortium name="Agbiome Team Llc"/>
            <person name="Bleich R.M."/>
            <person name="Grubbs K.J."/>
            <person name="Santa Maria K.C."/>
            <person name="Allen S.E."/>
            <person name="Farag S."/>
            <person name="Shank E.A."/>
            <person name="Bowers A."/>
        </authorList>
    </citation>
    <scope>NUCLEOTIDE SEQUENCE [LARGE SCALE GENOMIC DNA]</scope>
    <source>
        <strain evidence="1 2">AFS010764</strain>
    </source>
</reference>
<organism evidence="1 2">
    <name type="scientific">Bacillus wiedmannii</name>
    <dbReference type="NCBI Taxonomy" id="1890302"/>
    <lineage>
        <taxon>Bacteria</taxon>
        <taxon>Bacillati</taxon>
        <taxon>Bacillota</taxon>
        <taxon>Bacilli</taxon>
        <taxon>Bacillales</taxon>
        <taxon>Bacillaceae</taxon>
        <taxon>Bacillus</taxon>
        <taxon>Bacillus cereus group</taxon>
    </lineage>
</organism>
<dbReference type="EMBL" id="NUDL01000080">
    <property type="protein sequence ID" value="PEM50737.1"/>
    <property type="molecule type" value="Genomic_DNA"/>
</dbReference>
<dbReference type="Proteomes" id="UP000220621">
    <property type="component" value="Unassembled WGS sequence"/>
</dbReference>
<dbReference type="RefSeq" id="WP_098103086.1">
    <property type="nucleotide sequence ID" value="NZ_NUDL01000080.1"/>
</dbReference>